<dbReference type="PROSITE" id="PS01159">
    <property type="entry name" value="WW_DOMAIN_1"/>
    <property type="match status" value="1"/>
</dbReference>
<dbReference type="InterPro" id="IPR001202">
    <property type="entry name" value="WW_dom"/>
</dbReference>
<evidence type="ECO:0000256" key="2">
    <source>
        <dbReference type="ARBA" id="ARBA00004496"/>
    </source>
</evidence>
<dbReference type="InterPro" id="IPR036020">
    <property type="entry name" value="WW_dom_sf"/>
</dbReference>
<dbReference type="Proteomes" id="UP000270296">
    <property type="component" value="Unassembled WGS sequence"/>
</dbReference>
<gene>
    <name evidence="6" type="ORF">SBAD_LOCUS10955</name>
</gene>
<dbReference type="GO" id="GO:0035329">
    <property type="term" value="P:hippo signaling"/>
    <property type="evidence" value="ECO:0007669"/>
    <property type="project" value="TreeGrafter"/>
</dbReference>
<dbReference type="SMART" id="SM00456">
    <property type="entry name" value="WW"/>
    <property type="match status" value="1"/>
</dbReference>
<name>A0A183J507_9BILA</name>
<dbReference type="CDD" id="cd00201">
    <property type="entry name" value="WW"/>
    <property type="match status" value="1"/>
</dbReference>
<accession>A0A183J507</accession>
<dbReference type="PANTHER" id="PTHR17616">
    <property type="entry name" value="YES-ASSOCIATED PROTEIN YAP1 FAMILY MEMBER"/>
    <property type="match status" value="1"/>
</dbReference>
<dbReference type="EMBL" id="UZAM01014832">
    <property type="protein sequence ID" value="VDP35940.1"/>
    <property type="molecule type" value="Genomic_DNA"/>
</dbReference>
<evidence type="ECO:0000313" key="8">
    <source>
        <dbReference type="WBParaSite" id="SBAD_0001133101-mRNA-1"/>
    </source>
</evidence>
<reference evidence="6 7" key="2">
    <citation type="submission" date="2018-11" db="EMBL/GenBank/DDBJ databases">
        <authorList>
            <consortium name="Pathogen Informatics"/>
        </authorList>
    </citation>
    <scope>NUCLEOTIDE SEQUENCE [LARGE SCALE GENOMIC DNA]</scope>
</reference>
<keyword evidence="7" id="KW-1185">Reference proteome</keyword>
<reference evidence="8" key="1">
    <citation type="submission" date="2016-06" db="UniProtKB">
        <authorList>
            <consortium name="WormBaseParasite"/>
        </authorList>
    </citation>
    <scope>IDENTIFICATION</scope>
</reference>
<organism evidence="8">
    <name type="scientific">Soboliphyme baturini</name>
    <dbReference type="NCBI Taxonomy" id="241478"/>
    <lineage>
        <taxon>Eukaryota</taxon>
        <taxon>Metazoa</taxon>
        <taxon>Ecdysozoa</taxon>
        <taxon>Nematoda</taxon>
        <taxon>Enoplea</taxon>
        <taxon>Dorylaimia</taxon>
        <taxon>Dioctophymatida</taxon>
        <taxon>Dioctophymatoidea</taxon>
        <taxon>Soboliphymatidae</taxon>
        <taxon>Soboliphyme</taxon>
    </lineage>
</organism>
<sequence length="167" mass="19439">MTLFHANDFSHILKTTTWEDPRQSFPKESALNLPPLPCGWEETTTSQGEKYFINHNNKTTTWFDPRLPEEVQRPAILQRHSSINDYNSAVMMPNRYEDGILRIPQPPAAVNAQLSTQMGMKQQAAMFSPSSQQRVEELIQERQQYRSRQQEIIRQVYVVSFLVTNEL</sequence>
<dbReference type="PANTHER" id="PTHR17616:SF8">
    <property type="entry name" value="TRANSCRIPTIONAL COACTIVATOR YORKIE"/>
    <property type="match status" value="1"/>
</dbReference>
<dbReference type="WBParaSite" id="SBAD_0001133101-mRNA-1">
    <property type="protein sequence ID" value="SBAD_0001133101-mRNA-1"/>
    <property type="gene ID" value="SBAD_0001133101"/>
</dbReference>
<evidence type="ECO:0000256" key="1">
    <source>
        <dbReference type="ARBA" id="ARBA00004123"/>
    </source>
</evidence>
<dbReference type="Pfam" id="PF00397">
    <property type="entry name" value="WW"/>
    <property type="match status" value="1"/>
</dbReference>
<dbReference type="SUPFAM" id="SSF51045">
    <property type="entry name" value="WW domain"/>
    <property type="match status" value="1"/>
</dbReference>
<evidence type="ECO:0000256" key="4">
    <source>
        <dbReference type="ARBA" id="ARBA00023242"/>
    </source>
</evidence>
<evidence type="ECO:0000259" key="5">
    <source>
        <dbReference type="PROSITE" id="PS50020"/>
    </source>
</evidence>
<dbReference type="GO" id="GO:0045944">
    <property type="term" value="P:positive regulation of transcription by RNA polymerase II"/>
    <property type="evidence" value="ECO:0007669"/>
    <property type="project" value="TreeGrafter"/>
</dbReference>
<evidence type="ECO:0000313" key="7">
    <source>
        <dbReference type="Proteomes" id="UP000270296"/>
    </source>
</evidence>
<feature type="domain" description="WW" evidence="5">
    <location>
        <begin position="34"/>
        <end position="67"/>
    </location>
</feature>
<dbReference type="GO" id="GO:0003713">
    <property type="term" value="F:transcription coactivator activity"/>
    <property type="evidence" value="ECO:0007669"/>
    <property type="project" value="TreeGrafter"/>
</dbReference>
<comment type="subcellular location">
    <subcellularLocation>
        <location evidence="2">Cytoplasm</location>
    </subcellularLocation>
    <subcellularLocation>
        <location evidence="1">Nucleus</location>
    </subcellularLocation>
</comment>
<keyword evidence="4" id="KW-0539">Nucleus</keyword>
<dbReference type="AlphaFoldDB" id="A0A183J507"/>
<protein>
    <submittedName>
        <fullName evidence="8">WW domain-containing protein</fullName>
    </submittedName>
</protein>
<evidence type="ECO:0000313" key="6">
    <source>
        <dbReference type="EMBL" id="VDP35940.1"/>
    </source>
</evidence>
<keyword evidence="3" id="KW-0963">Cytoplasm</keyword>
<dbReference type="OrthoDB" id="2020426at2759"/>
<evidence type="ECO:0000256" key="3">
    <source>
        <dbReference type="ARBA" id="ARBA00022490"/>
    </source>
</evidence>
<dbReference type="GO" id="GO:0005634">
    <property type="term" value="C:nucleus"/>
    <property type="evidence" value="ECO:0007669"/>
    <property type="project" value="UniProtKB-SubCell"/>
</dbReference>
<proteinExistence type="predicted"/>
<dbReference type="InterPro" id="IPR051583">
    <property type="entry name" value="YAP1"/>
</dbReference>
<dbReference type="Gene3D" id="2.20.70.10">
    <property type="match status" value="1"/>
</dbReference>
<dbReference type="GO" id="GO:0005737">
    <property type="term" value="C:cytoplasm"/>
    <property type="evidence" value="ECO:0007669"/>
    <property type="project" value="UniProtKB-SubCell"/>
</dbReference>
<dbReference type="PROSITE" id="PS50020">
    <property type="entry name" value="WW_DOMAIN_2"/>
    <property type="match status" value="1"/>
</dbReference>